<evidence type="ECO:0000256" key="1">
    <source>
        <dbReference type="SAM" id="Phobius"/>
    </source>
</evidence>
<proteinExistence type="predicted"/>
<keyword evidence="1" id="KW-0812">Transmembrane</keyword>
<dbReference type="OrthoDB" id="1807774at2"/>
<keyword evidence="1" id="KW-0472">Membrane</keyword>
<organism evidence="2 3">
    <name type="scientific">Desulfotruncus arcticus DSM 17038</name>
    <dbReference type="NCBI Taxonomy" id="1121424"/>
    <lineage>
        <taxon>Bacteria</taxon>
        <taxon>Bacillati</taxon>
        <taxon>Bacillota</taxon>
        <taxon>Clostridia</taxon>
        <taxon>Eubacteriales</taxon>
        <taxon>Desulfallaceae</taxon>
        <taxon>Desulfotruncus</taxon>
    </lineage>
</organism>
<keyword evidence="1" id="KW-1133">Transmembrane helix</keyword>
<feature type="transmembrane region" description="Helical" evidence="1">
    <location>
        <begin position="120"/>
        <end position="140"/>
    </location>
</feature>
<accession>A0A1I2VWM2</accession>
<dbReference type="Proteomes" id="UP000199337">
    <property type="component" value="Unassembled WGS sequence"/>
</dbReference>
<name>A0A1I2VWM2_9FIRM</name>
<feature type="transmembrane region" description="Helical" evidence="1">
    <location>
        <begin position="32"/>
        <end position="49"/>
    </location>
</feature>
<feature type="transmembrane region" description="Helical" evidence="1">
    <location>
        <begin position="84"/>
        <end position="108"/>
    </location>
</feature>
<dbReference type="EMBL" id="FOOX01000012">
    <property type="protein sequence ID" value="SFG93422.1"/>
    <property type="molecule type" value="Genomic_DNA"/>
</dbReference>
<dbReference type="RefSeq" id="WP_092472384.1">
    <property type="nucleotide sequence ID" value="NZ_FOOX01000012.1"/>
</dbReference>
<dbReference type="AlphaFoldDB" id="A0A1I2VWM2"/>
<feature type="transmembrane region" description="Helical" evidence="1">
    <location>
        <begin position="55"/>
        <end position="72"/>
    </location>
</feature>
<keyword evidence="3" id="KW-1185">Reference proteome</keyword>
<evidence type="ECO:0000313" key="3">
    <source>
        <dbReference type="Proteomes" id="UP000199337"/>
    </source>
</evidence>
<feature type="transmembrane region" description="Helical" evidence="1">
    <location>
        <begin position="6"/>
        <end position="25"/>
    </location>
</feature>
<gene>
    <name evidence="2" type="ORF">SAMN05660649_03204</name>
</gene>
<sequence>MLQILLFFVQGIPEIAGVVACSLALARVKLRWRVILVFASILTVIIYIVRSLPFTFGLHTLAGILLITLFIARTTRVPPSTSFMVSFVSFALLALLEVPLNELFSILIKVDINQLISDTYTWMLTGLSQAVIMIAIALLVSKYRKPLEGMWKI</sequence>
<evidence type="ECO:0000313" key="2">
    <source>
        <dbReference type="EMBL" id="SFG93422.1"/>
    </source>
</evidence>
<dbReference type="STRING" id="341036.SAMN05660649_03204"/>
<reference evidence="3" key="1">
    <citation type="submission" date="2016-10" db="EMBL/GenBank/DDBJ databases">
        <authorList>
            <person name="Varghese N."/>
            <person name="Submissions S."/>
        </authorList>
    </citation>
    <scope>NUCLEOTIDE SEQUENCE [LARGE SCALE GENOMIC DNA]</scope>
    <source>
        <strain evidence="3">DSM 17038</strain>
    </source>
</reference>
<protein>
    <submittedName>
        <fullName evidence="2">Uncharacterized protein</fullName>
    </submittedName>
</protein>